<dbReference type="EMBL" id="CP002648">
    <property type="protein sequence ID" value="AEO08188.1"/>
    <property type="molecule type" value="Genomic_DNA"/>
</dbReference>
<dbReference type="Proteomes" id="UP000006139">
    <property type="component" value="Chromosome"/>
</dbReference>
<dbReference type="AlphaFoldDB" id="G2LPQ1"/>
<evidence type="ECO:0000256" key="3">
    <source>
        <dbReference type="ARBA" id="ARBA00023237"/>
    </source>
</evidence>
<protein>
    <submittedName>
        <fullName evidence="5">Part of large protein complex involved in outer membrane protein biogenesis</fullName>
    </submittedName>
</protein>
<proteinExistence type="predicted"/>
<dbReference type="STRING" id="1005057.BUAMB_378"/>
<keyword evidence="2" id="KW-0472">Membrane</keyword>
<feature type="domain" description="Outer membrane lipoprotein BamD-like" evidence="4">
    <location>
        <begin position="36"/>
        <end position="234"/>
    </location>
</feature>
<gene>
    <name evidence="5" type="primary">bamD</name>
    <name evidence="5" type="ORF">BUAMB_378</name>
</gene>
<dbReference type="InterPro" id="IPR017689">
    <property type="entry name" value="BamD"/>
</dbReference>
<evidence type="ECO:0000313" key="5">
    <source>
        <dbReference type="EMBL" id="AEO08188.1"/>
    </source>
</evidence>
<dbReference type="RefSeq" id="WP_014500092.1">
    <property type="nucleotide sequence ID" value="NC_017259.1"/>
</dbReference>
<keyword evidence="3" id="KW-0998">Cell outer membrane</keyword>
<dbReference type="InterPro" id="IPR039565">
    <property type="entry name" value="BamD-like"/>
</dbReference>
<dbReference type="CDD" id="cd15830">
    <property type="entry name" value="BamD"/>
    <property type="match status" value="1"/>
</dbReference>
<evidence type="ECO:0000259" key="4">
    <source>
        <dbReference type="Pfam" id="PF13525"/>
    </source>
</evidence>
<dbReference type="HOGENOM" id="CLU_065982_0_2_6"/>
<keyword evidence="1" id="KW-0732">Signal</keyword>
<dbReference type="InterPro" id="IPR011990">
    <property type="entry name" value="TPR-like_helical_dom_sf"/>
</dbReference>
<dbReference type="Gene3D" id="1.25.40.10">
    <property type="entry name" value="Tetratricopeptide repeat domain"/>
    <property type="match status" value="1"/>
</dbReference>
<dbReference type="KEGG" id="buh:BUAMB_378"/>
<dbReference type="NCBIfam" id="TIGR03302">
    <property type="entry name" value="OM_YfiO"/>
    <property type="match status" value="1"/>
</dbReference>
<dbReference type="OrthoDB" id="9779191at2"/>
<evidence type="ECO:0000256" key="2">
    <source>
        <dbReference type="ARBA" id="ARBA00023136"/>
    </source>
</evidence>
<accession>G2LPQ1</accession>
<reference evidence="5 6" key="1">
    <citation type="journal article" date="2011" name="PLoS Genet.">
        <title>Sequence conservation and functional constraint on intergenic spacers in reduced genomes of the obligate symbiont buchnera.</title>
        <authorList>
            <person name="Degnan P.H."/>
            <person name="Ochman H."/>
            <person name="Moran N.A."/>
        </authorList>
    </citation>
    <scope>NUCLEOTIDE SEQUENCE [LARGE SCALE GENOMIC DNA]</scope>
    <source>
        <strain evidence="5 6">Ua</strain>
    </source>
</reference>
<dbReference type="PATRIC" id="fig|1005057.4.peg.365"/>
<evidence type="ECO:0000256" key="1">
    <source>
        <dbReference type="ARBA" id="ARBA00022729"/>
    </source>
</evidence>
<dbReference type="eggNOG" id="COG4105">
    <property type="taxonomic scope" value="Bacteria"/>
</dbReference>
<organism evidence="5 6">
    <name type="scientific">Buchnera aphidicola str. Ua</name>
    <name type="common">Uroleucon ambrosiae</name>
    <dbReference type="NCBI Taxonomy" id="1005057"/>
    <lineage>
        <taxon>Bacteria</taxon>
        <taxon>Pseudomonadati</taxon>
        <taxon>Pseudomonadota</taxon>
        <taxon>Gammaproteobacteria</taxon>
        <taxon>Enterobacterales</taxon>
        <taxon>Erwiniaceae</taxon>
        <taxon>Buchnera</taxon>
    </lineage>
</organism>
<name>G2LPQ1_BUCUM</name>
<evidence type="ECO:0000313" key="6">
    <source>
        <dbReference type="Proteomes" id="UP000006139"/>
    </source>
</evidence>
<dbReference type="Pfam" id="PF13525">
    <property type="entry name" value="YfiO"/>
    <property type="match status" value="1"/>
</dbReference>
<sequence length="247" mass="30019">MKRKQNIIFIFIILFLNLAVNCKALNNHIFTDTYILYEKSKKELKYERFNNVISILEHIKKNNITHFNDDKIIIHLIYAYYKTNNFNMAKKNIKEFFNSYPKHPNIDYIAYIECLINIKLDKNIFLNILLNDYYKKDLYHSINTFFQLKKFIKKYPHSLYVPNAKKHLLCLKHHLSEYDLQILKFYFFRKEYIAVISRGQEMLQKYPETESARQALIYMEKSYYSLKFFDIAEKISKIIVLNKIQNK</sequence>